<dbReference type="EMBL" id="MU277250">
    <property type="protein sequence ID" value="KAI0057226.1"/>
    <property type="molecule type" value="Genomic_DNA"/>
</dbReference>
<keyword evidence="1" id="KW-0378">Hydrolase</keyword>
<dbReference type="Proteomes" id="UP000814140">
    <property type="component" value="Unassembled WGS sequence"/>
</dbReference>
<reference evidence="1" key="1">
    <citation type="submission" date="2021-03" db="EMBL/GenBank/DDBJ databases">
        <authorList>
            <consortium name="DOE Joint Genome Institute"/>
            <person name="Ahrendt S."/>
            <person name="Looney B.P."/>
            <person name="Miyauchi S."/>
            <person name="Morin E."/>
            <person name="Drula E."/>
            <person name="Courty P.E."/>
            <person name="Chicoki N."/>
            <person name="Fauchery L."/>
            <person name="Kohler A."/>
            <person name="Kuo A."/>
            <person name="Labutti K."/>
            <person name="Pangilinan J."/>
            <person name="Lipzen A."/>
            <person name="Riley R."/>
            <person name="Andreopoulos W."/>
            <person name="He G."/>
            <person name="Johnson J."/>
            <person name="Barry K.W."/>
            <person name="Grigoriev I.V."/>
            <person name="Nagy L."/>
            <person name="Hibbett D."/>
            <person name="Henrissat B."/>
            <person name="Matheny P.B."/>
            <person name="Labbe J."/>
            <person name="Martin F."/>
        </authorList>
    </citation>
    <scope>NUCLEOTIDE SEQUENCE</scope>
    <source>
        <strain evidence="1">HHB10654</strain>
    </source>
</reference>
<proteinExistence type="predicted"/>
<comment type="caution">
    <text evidence="1">The sequence shown here is derived from an EMBL/GenBank/DDBJ whole genome shotgun (WGS) entry which is preliminary data.</text>
</comment>
<accession>A0ACB8SN76</accession>
<name>A0ACB8SN76_9AGAM</name>
<organism evidence="1 2">
    <name type="scientific">Artomyces pyxidatus</name>
    <dbReference type="NCBI Taxonomy" id="48021"/>
    <lineage>
        <taxon>Eukaryota</taxon>
        <taxon>Fungi</taxon>
        <taxon>Dikarya</taxon>
        <taxon>Basidiomycota</taxon>
        <taxon>Agaricomycotina</taxon>
        <taxon>Agaricomycetes</taxon>
        <taxon>Russulales</taxon>
        <taxon>Auriscalpiaceae</taxon>
        <taxon>Artomyces</taxon>
    </lineage>
</organism>
<protein>
    <submittedName>
        <fullName evidence="1">P-loop containing nucleoside triphosphate hydrolase protein</fullName>
    </submittedName>
</protein>
<reference evidence="1" key="2">
    <citation type="journal article" date="2022" name="New Phytol.">
        <title>Evolutionary transition to the ectomycorrhizal habit in the genomes of a hyperdiverse lineage of mushroom-forming fungi.</title>
        <authorList>
            <person name="Looney B."/>
            <person name="Miyauchi S."/>
            <person name="Morin E."/>
            <person name="Drula E."/>
            <person name="Courty P.E."/>
            <person name="Kohler A."/>
            <person name="Kuo A."/>
            <person name="LaButti K."/>
            <person name="Pangilinan J."/>
            <person name="Lipzen A."/>
            <person name="Riley R."/>
            <person name="Andreopoulos W."/>
            <person name="He G."/>
            <person name="Johnson J."/>
            <person name="Nolan M."/>
            <person name="Tritt A."/>
            <person name="Barry K.W."/>
            <person name="Grigoriev I.V."/>
            <person name="Nagy L.G."/>
            <person name="Hibbett D."/>
            <person name="Henrissat B."/>
            <person name="Matheny P.B."/>
            <person name="Labbe J."/>
            <person name="Martin F.M."/>
        </authorList>
    </citation>
    <scope>NUCLEOTIDE SEQUENCE</scope>
    <source>
        <strain evidence="1">HHB10654</strain>
    </source>
</reference>
<gene>
    <name evidence="1" type="ORF">BV25DRAFT_1863664</name>
</gene>
<evidence type="ECO:0000313" key="2">
    <source>
        <dbReference type="Proteomes" id="UP000814140"/>
    </source>
</evidence>
<sequence length="502" mass="57305">MPAELKLSRSEPRKSRRSLPNPLSAVRDALISRAELRAVRVQTKRVEEQAQRVSDAIESDIGEDLRSRRFDLRMVVVGQSGSGKSTVMKQWQLKYDRPTFEAERVAWRSVVHLNLLQSINHILEVIAEPLHESDATCNTFDSDIISLDPEAREKHAFYSELLAPLRELESRLIQTLMERDEDQPPEDETTLVGDDERPSSRAGADVTCTNTRSVSTNPLPSRLLTIKATPNWNKTFAVVTTKLGGALDWRKDSTDQIHVLLQCKSSMEQLWADPWIRNKLQERRASLEERGGYFLDDIDRITAADYIPTNDDVLKAHLPTVGIHEHTLQVVHHRWPNLKLSEIGFLHAQRQAWIPFVDSVNTLIFIAPISRFDEVLAGDPPTNCLQQSLSLWRQVVSSPLLRSVNIFLFLNKCDVLKAKLDAGRQVKDYIPEFGDRPCTFESVTDYLYRRFHSICNEETSFHRLRMVHIFFTSVTNSTSSNVVLSAVQDSTMREVMYSCVMP</sequence>
<keyword evidence="2" id="KW-1185">Reference proteome</keyword>
<evidence type="ECO:0000313" key="1">
    <source>
        <dbReference type="EMBL" id="KAI0057226.1"/>
    </source>
</evidence>